<evidence type="ECO:0000313" key="20">
    <source>
        <dbReference type="Proteomes" id="UP000002574"/>
    </source>
</evidence>
<evidence type="ECO:0000256" key="10">
    <source>
        <dbReference type="ARBA" id="ARBA00023010"/>
    </source>
</evidence>
<dbReference type="RefSeq" id="WP_012962914.1">
    <property type="nucleotide sequence ID" value="NC_013799.1"/>
</dbReference>
<protein>
    <recommendedName>
        <fullName evidence="12 13">Protein translocase subunit SecA</fullName>
        <ecNumber evidence="12">7.4.2.8</ecNumber>
    </recommendedName>
</protein>
<dbReference type="PATRIC" id="fig|608538.5.peg.263"/>
<dbReference type="Pfam" id="PF07517">
    <property type="entry name" value="SecA_DEAD"/>
    <property type="match status" value="1"/>
</dbReference>
<feature type="binding site" evidence="12">
    <location>
        <begin position="114"/>
        <end position="118"/>
    </location>
    <ligand>
        <name>ATP</name>
        <dbReference type="ChEBI" id="CHEBI:30616"/>
    </ligand>
</feature>
<dbReference type="SUPFAM" id="SSF52540">
    <property type="entry name" value="P-loop containing nucleoside triphosphate hydrolases"/>
    <property type="match status" value="2"/>
</dbReference>
<evidence type="ECO:0000256" key="14">
    <source>
        <dbReference type="SAM" id="Coils"/>
    </source>
</evidence>
<keyword evidence="8 12" id="KW-0653">Protein transport</keyword>
<dbReference type="Gene3D" id="3.40.50.300">
    <property type="entry name" value="P-loop containing nucleotide triphosphate hydrolases"/>
    <property type="match status" value="3"/>
</dbReference>
<evidence type="ECO:0000259" key="17">
    <source>
        <dbReference type="PROSITE" id="PS51194"/>
    </source>
</evidence>
<dbReference type="InterPro" id="IPR044722">
    <property type="entry name" value="SecA_SF2_C"/>
</dbReference>
<dbReference type="InterPro" id="IPR000185">
    <property type="entry name" value="SecA"/>
</dbReference>
<feature type="coiled-coil region" evidence="14">
    <location>
        <begin position="874"/>
        <end position="901"/>
    </location>
</feature>
<dbReference type="PROSITE" id="PS51192">
    <property type="entry name" value="HELICASE_ATP_BIND_1"/>
    <property type="match status" value="1"/>
</dbReference>
<evidence type="ECO:0000256" key="15">
    <source>
        <dbReference type="SAM" id="MobiDB-lite"/>
    </source>
</evidence>
<dbReference type="GO" id="GO:0031522">
    <property type="term" value="C:cell envelope Sec protein transport complex"/>
    <property type="evidence" value="ECO:0007669"/>
    <property type="project" value="TreeGrafter"/>
</dbReference>
<dbReference type="SMART" id="SM00958">
    <property type="entry name" value="SecA_PP_bind"/>
    <property type="match status" value="1"/>
</dbReference>
<dbReference type="PANTHER" id="PTHR30612">
    <property type="entry name" value="SECA INNER MEMBRANE COMPONENT OF SEC PROTEIN SECRETION SYSTEM"/>
    <property type="match status" value="1"/>
</dbReference>
<dbReference type="SUPFAM" id="SSF81886">
    <property type="entry name" value="Helical scaffold and wing domains of SecA"/>
    <property type="match status" value="1"/>
</dbReference>
<dbReference type="Gene3D" id="1.10.3060.10">
    <property type="entry name" value="Helical scaffold and wing domains of SecA"/>
    <property type="match status" value="1"/>
</dbReference>
<dbReference type="HAMAP" id="MF_01382">
    <property type="entry name" value="SecA"/>
    <property type="match status" value="1"/>
</dbReference>
<gene>
    <name evidence="12 19" type="primary">secA</name>
    <name evidence="19" type="ordered locus">HTH_0264</name>
</gene>
<evidence type="ECO:0000256" key="6">
    <source>
        <dbReference type="ARBA" id="ARBA00022741"/>
    </source>
</evidence>
<comment type="subcellular location">
    <subcellularLocation>
        <location evidence="12">Cell inner membrane</location>
        <topology evidence="12">Peripheral membrane protein</topology>
        <orientation evidence="12">Cytoplasmic side</orientation>
    </subcellularLocation>
    <subcellularLocation>
        <location evidence="12">Cytoplasm</location>
    </subcellularLocation>
    <subcellularLocation>
        <location evidence="1">Membrane</location>
        <topology evidence="1">Peripheral membrane protein</topology>
    </subcellularLocation>
    <text evidence="12">Distribution is 50-50.</text>
</comment>
<feature type="binding site" evidence="12">
    <location>
        <position position="554"/>
    </location>
    <ligand>
        <name>ATP</name>
        <dbReference type="ChEBI" id="CHEBI:30616"/>
    </ligand>
</feature>
<dbReference type="EC" id="7.4.2.8" evidence="12"/>
<dbReference type="Pfam" id="PF01043">
    <property type="entry name" value="SecA_PP_bind"/>
    <property type="match status" value="1"/>
</dbReference>
<keyword evidence="5 12" id="KW-0963">Cytoplasm</keyword>
<dbReference type="GO" id="GO:0065002">
    <property type="term" value="P:intracellular protein transmembrane transport"/>
    <property type="evidence" value="ECO:0007669"/>
    <property type="project" value="UniProtKB-UniRule"/>
</dbReference>
<dbReference type="KEGG" id="hte:Hydth_0261"/>
<dbReference type="PANTHER" id="PTHR30612:SF0">
    <property type="entry name" value="CHLOROPLAST PROTEIN-TRANSPORTING ATPASE"/>
    <property type="match status" value="1"/>
</dbReference>
<dbReference type="FunFam" id="3.90.1440.10:FF:000003">
    <property type="entry name" value="Preprotein translocase SecA subunit"/>
    <property type="match status" value="1"/>
</dbReference>
<keyword evidence="12" id="KW-0997">Cell inner membrane</keyword>
<dbReference type="OrthoDB" id="9805579at2"/>
<reference evidence="19 20" key="1">
    <citation type="journal article" date="2010" name="J. Bacteriol.">
        <title>Complete genome sequence of the thermophilic, obligately chemolithoautotrophic hydrogen-oxidizing bacterium Hydrogenobacter thermophilus TK-6.</title>
        <authorList>
            <person name="Arai H."/>
            <person name="Kanbe H."/>
            <person name="Ishii M."/>
            <person name="Igarashi Y."/>
        </authorList>
    </citation>
    <scope>NUCLEOTIDE SEQUENCE [LARGE SCALE GENOMIC DNA]</scope>
    <source>
        <strain evidence="20">DSM 6534 / IAM 12695 / TK-6 [Tokyo]</strain>
    </source>
</reference>
<dbReference type="InterPro" id="IPR027417">
    <property type="entry name" value="P-loop_NTPase"/>
</dbReference>
<dbReference type="Pfam" id="PF07516">
    <property type="entry name" value="SecA_SW"/>
    <property type="match status" value="1"/>
</dbReference>
<feature type="domain" description="Helicase ATP-binding" evidence="16">
    <location>
        <begin position="98"/>
        <end position="307"/>
    </location>
</feature>
<feature type="region of interest" description="Disordered" evidence="15">
    <location>
        <begin position="905"/>
        <end position="931"/>
    </location>
</feature>
<keyword evidence="9 12" id="KW-1278">Translocase</keyword>
<evidence type="ECO:0000256" key="13">
    <source>
        <dbReference type="RuleBase" id="RU003874"/>
    </source>
</evidence>
<dbReference type="PROSITE" id="PS01312">
    <property type="entry name" value="SECA"/>
    <property type="match status" value="1"/>
</dbReference>
<dbReference type="eggNOG" id="COG0653">
    <property type="taxonomic scope" value="Bacteria"/>
</dbReference>
<evidence type="ECO:0000256" key="7">
    <source>
        <dbReference type="ARBA" id="ARBA00022840"/>
    </source>
</evidence>
<dbReference type="InterPro" id="IPR011115">
    <property type="entry name" value="SecA_DEAD"/>
</dbReference>
<dbReference type="InterPro" id="IPR011130">
    <property type="entry name" value="SecA_preprotein_X-link_dom"/>
</dbReference>
<dbReference type="PROSITE" id="PS51194">
    <property type="entry name" value="HELICASE_CTER"/>
    <property type="match status" value="1"/>
</dbReference>
<dbReference type="Gene3D" id="3.90.1440.10">
    <property type="entry name" value="SecA, preprotein cross-linking domain"/>
    <property type="match status" value="1"/>
</dbReference>
<feature type="domain" description="SecA family profile" evidence="18">
    <location>
        <begin position="3"/>
        <end position="673"/>
    </location>
</feature>
<evidence type="ECO:0000256" key="12">
    <source>
        <dbReference type="HAMAP-Rule" id="MF_01382"/>
    </source>
</evidence>
<evidence type="ECO:0000256" key="9">
    <source>
        <dbReference type="ARBA" id="ARBA00022967"/>
    </source>
</evidence>
<feature type="binding site" evidence="12">
    <location>
        <position position="96"/>
    </location>
    <ligand>
        <name>ATP</name>
        <dbReference type="ChEBI" id="CHEBI:30616"/>
    </ligand>
</feature>
<comment type="catalytic activity">
    <reaction evidence="12">
        <text>ATP + H2O + cellular proteinSide 1 = ADP + phosphate + cellular proteinSide 2.</text>
        <dbReference type="EC" id="7.4.2.8"/>
    </reaction>
</comment>
<evidence type="ECO:0000259" key="18">
    <source>
        <dbReference type="PROSITE" id="PS51196"/>
    </source>
</evidence>
<dbReference type="InterPro" id="IPR001650">
    <property type="entry name" value="Helicase_C-like"/>
</dbReference>
<evidence type="ECO:0000256" key="1">
    <source>
        <dbReference type="ARBA" id="ARBA00004170"/>
    </source>
</evidence>
<dbReference type="AlphaFoldDB" id="D3DFX9"/>
<evidence type="ECO:0000256" key="4">
    <source>
        <dbReference type="ARBA" id="ARBA00022475"/>
    </source>
</evidence>
<accession>D3DFX9</accession>
<dbReference type="SUPFAM" id="SSF81767">
    <property type="entry name" value="Pre-protein crosslinking domain of SecA"/>
    <property type="match status" value="1"/>
</dbReference>
<keyword evidence="14" id="KW-0175">Coiled coil</keyword>
<dbReference type="STRING" id="608538.HTH_0264"/>
<dbReference type="GO" id="GO:0006605">
    <property type="term" value="P:protein targeting"/>
    <property type="evidence" value="ECO:0007669"/>
    <property type="project" value="UniProtKB-UniRule"/>
</dbReference>
<dbReference type="KEGG" id="hth:HTH_0264"/>
<keyword evidence="11 12" id="KW-0472">Membrane</keyword>
<feature type="domain" description="Helicase C-terminal" evidence="17">
    <location>
        <begin position="464"/>
        <end position="680"/>
    </location>
</feature>
<name>D3DFX9_HYDTT</name>
<keyword evidence="7 12" id="KW-0067">ATP-binding</keyword>
<proteinExistence type="inferred from homology"/>
<comment type="subunit">
    <text evidence="12">Monomer and homodimer. Part of the essential Sec protein translocation apparatus which comprises SecA, SecYEG and auxiliary proteins SecDF. Other proteins may also be involved.</text>
</comment>
<evidence type="ECO:0000313" key="19">
    <source>
        <dbReference type="EMBL" id="BAI68731.1"/>
    </source>
</evidence>
<sequence>MIDWIIKKLIGTKNEREVKRLRGYVKKIAEKEMELDALTNRELIELSKELHLKVMGDESLKERIMRGDITEEVLLAFALVREAGKRTIGLRFFDVQMIGGLVLHQGKIAEMKTGEGKTLVATSAVYVNALTNEGVHVVTVNDYLARRDAQWMGPIYKFLGLDVGVINSDYSSYRVEWVDEEVVKEAIEEDLRVWPKGYFEEILPSHLIDTKAKKAFFTKLELCDRKQAYQAHITYGTNNEFGFDYLRDNMAVSLEDIVQVKGHNFAIVDEVDSILIDEARTPLIISGPSQMDTSAYYKADEVVRKLKKDEDFTVDEKNRTVLLTEQGIKKVEEFLGIENLYDVKNIDLLHAVNQALRAHQLFKRDVHYIVKDSEVLIVDEFTGRVLPGRRWSDGLHQAIEVKEGVPIQQENQTLASITFQNYFKLYRKLSGMTGTAETEALEFKEIYGLDVVVVPTHKPVRRYDHPDLVYKTKQEKWQAVVDYIKREHQKGRPILVGTVSIEDSEHLSQLLKKAGIPHNVLNAKHHEKEAEIIAQAGRLGAVTISTNMAGRGTDILLGGNPEYLAKEILTKRGKTLETATQEEWKQALEEAYRITQEEKEKVVQLGGLLVIGTERHESRRIDNQLRGRAGRQGDPGETRFVLSLEDDLMRIFGGDRVKKMMEFLRIPEGEPIESRMVTKAIQNAQKRVEAQNFQIRKRLLEYDNVMNTQRLTVYGIRRDILEGKWLKEYVEEFIRDVIEERLHALLVEDEPELWDTKPLADYLKELTGRDVEVPQARDKEELVEKLTQTIKEMYAEKEESLGKDLFLEVTKVVLLNNLDHLWREHLHILDRLREGIYLRGYASKDPLVEYKKEAFYLFENMMLNFKERAIFDLMKVEIRSQEELEQEVQREEQQMESLLKQAVFSGVEGKSDQKGPRRKTLKERLQSRRKR</sequence>
<dbReference type="GO" id="GO:0008564">
    <property type="term" value="F:protein-exporting ATPase activity"/>
    <property type="evidence" value="ECO:0007669"/>
    <property type="project" value="UniProtKB-EC"/>
</dbReference>
<keyword evidence="20" id="KW-1185">Reference proteome</keyword>
<evidence type="ECO:0000256" key="2">
    <source>
        <dbReference type="ARBA" id="ARBA00007650"/>
    </source>
</evidence>
<dbReference type="PRINTS" id="PR00906">
    <property type="entry name" value="SECA"/>
</dbReference>
<dbReference type="InterPro" id="IPR011116">
    <property type="entry name" value="SecA_Wing/Scaffold"/>
</dbReference>
<dbReference type="CDD" id="cd18803">
    <property type="entry name" value="SF2_C_secA"/>
    <property type="match status" value="1"/>
</dbReference>
<keyword evidence="4 12" id="KW-1003">Cell membrane</keyword>
<dbReference type="InterPro" id="IPR036670">
    <property type="entry name" value="SecA_X-link_sf"/>
</dbReference>
<evidence type="ECO:0000256" key="8">
    <source>
        <dbReference type="ARBA" id="ARBA00022927"/>
    </source>
</evidence>
<dbReference type="InterPro" id="IPR020937">
    <property type="entry name" value="SecA_CS"/>
</dbReference>
<comment type="function">
    <text evidence="12">Part of the Sec protein translocase complex. Interacts with the SecYEG preprotein conducting channel. Has a central role in coupling the hydrolysis of ATP to the transfer of proteins into and across the cell membrane, serving as an ATP-driven molecular motor driving the stepwise translocation of polypeptide chains across the membrane.</text>
</comment>
<dbReference type="FunFam" id="3.40.50.300:FF:000113">
    <property type="entry name" value="Preprotein translocase subunit SecA"/>
    <property type="match status" value="1"/>
</dbReference>
<keyword evidence="3 12" id="KW-0813">Transport</keyword>
<dbReference type="GO" id="GO:0043952">
    <property type="term" value="P:protein transport by the Sec complex"/>
    <property type="evidence" value="ECO:0007669"/>
    <property type="project" value="UniProtKB-ARBA"/>
</dbReference>
<organism evidence="19 20">
    <name type="scientific">Hydrogenobacter thermophilus (strain DSM 6534 / IAM 12695 / TK-6)</name>
    <dbReference type="NCBI Taxonomy" id="608538"/>
    <lineage>
        <taxon>Bacteria</taxon>
        <taxon>Pseudomonadati</taxon>
        <taxon>Aquificota</taxon>
        <taxon>Aquificia</taxon>
        <taxon>Aquificales</taxon>
        <taxon>Aquificaceae</taxon>
        <taxon>Hydrogenobacter</taxon>
    </lineage>
</organism>
<evidence type="ECO:0000256" key="3">
    <source>
        <dbReference type="ARBA" id="ARBA00022448"/>
    </source>
</evidence>
<feature type="compositionally biased region" description="Basic and acidic residues" evidence="15">
    <location>
        <begin position="922"/>
        <end position="931"/>
    </location>
</feature>
<keyword evidence="10 12" id="KW-0811">Translocation</keyword>
<keyword evidence="6 12" id="KW-0547">Nucleotide-binding</keyword>
<comment type="similarity">
    <text evidence="2 12 13">Belongs to the SecA family.</text>
</comment>
<dbReference type="SMART" id="SM00957">
    <property type="entry name" value="SecA_DEAD"/>
    <property type="match status" value="1"/>
</dbReference>
<dbReference type="InterPro" id="IPR014018">
    <property type="entry name" value="SecA_motor_DEAD"/>
</dbReference>
<dbReference type="CDD" id="cd17928">
    <property type="entry name" value="DEXDc_SecA"/>
    <property type="match status" value="1"/>
</dbReference>
<dbReference type="EMBL" id="AP011112">
    <property type="protein sequence ID" value="BAI68731.1"/>
    <property type="molecule type" value="Genomic_DNA"/>
</dbReference>
<evidence type="ECO:0000256" key="5">
    <source>
        <dbReference type="ARBA" id="ARBA00022490"/>
    </source>
</evidence>
<dbReference type="NCBIfam" id="NF009538">
    <property type="entry name" value="PRK12904.1"/>
    <property type="match status" value="1"/>
</dbReference>
<dbReference type="Pfam" id="PF21090">
    <property type="entry name" value="P-loop_SecA"/>
    <property type="match status" value="1"/>
</dbReference>
<evidence type="ECO:0000259" key="16">
    <source>
        <dbReference type="PROSITE" id="PS51192"/>
    </source>
</evidence>
<dbReference type="Proteomes" id="UP000002574">
    <property type="component" value="Chromosome"/>
</dbReference>
<dbReference type="GO" id="GO:0017038">
    <property type="term" value="P:protein import"/>
    <property type="evidence" value="ECO:0007669"/>
    <property type="project" value="InterPro"/>
</dbReference>
<evidence type="ECO:0000256" key="11">
    <source>
        <dbReference type="ARBA" id="ARBA00023136"/>
    </source>
</evidence>
<dbReference type="PROSITE" id="PS51196">
    <property type="entry name" value="SECA_MOTOR_DEAD"/>
    <property type="match status" value="1"/>
</dbReference>
<dbReference type="InterPro" id="IPR036266">
    <property type="entry name" value="SecA_Wing/Scaffold_sf"/>
</dbReference>
<dbReference type="GO" id="GO:0005829">
    <property type="term" value="C:cytosol"/>
    <property type="evidence" value="ECO:0007669"/>
    <property type="project" value="TreeGrafter"/>
</dbReference>
<dbReference type="GO" id="GO:0005886">
    <property type="term" value="C:plasma membrane"/>
    <property type="evidence" value="ECO:0007669"/>
    <property type="project" value="UniProtKB-SubCell"/>
</dbReference>
<dbReference type="GO" id="GO:0005524">
    <property type="term" value="F:ATP binding"/>
    <property type="evidence" value="ECO:0007669"/>
    <property type="project" value="UniProtKB-UniRule"/>
</dbReference>
<dbReference type="NCBIfam" id="TIGR00963">
    <property type="entry name" value="secA"/>
    <property type="match status" value="1"/>
</dbReference>
<dbReference type="InterPro" id="IPR014001">
    <property type="entry name" value="Helicase_ATP-bd"/>
</dbReference>